<dbReference type="EMBL" id="KK784881">
    <property type="protein sequence ID" value="KDO76065.1"/>
    <property type="molecule type" value="Genomic_DNA"/>
</dbReference>
<organism evidence="1 2">
    <name type="scientific">Citrus sinensis</name>
    <name type="common">Sweet orange</name>
    <name type="synonym">Citrus aurantium var. sinensis</name>
    <dbReference type="NCBI Taxonomy" id="2711"/>
    <lineage>
        <taxon>Eukaryota</taxon>
        <taxon>Viridiplantae</taxon>
        <taxon>Streptophyta</taxon>
        <taxon>Embryophyta</taxon>
        <taxon>Tracheophyta</taxon>
        <taxon>Spermatophyta</taxon>
        <taxon>Magnoliopsida</taxon>
        <taxon>eudicotyledons</taxon>
        <taxon>Gunneridae</taxon>
        <taxon>Pentapetalae</taxon>
        <taxon>rosids</taxon>
        <taxon>malvids</taxon>
        <taxon>Sapindales</taxon>
        <taxon>Rutaceae</taxon>
        <taxon>Aurantioideae</taxon>
        <taxon>Citrus</taxon>
    </lineage>
</organism>
<accession>A0A067GBP7</accession>
<feature type="non-terminal residue" evidence="1">
    <location>
        <position position="1"/>
    </location>
</feature>
<proteinExistence type="predicted"/>
<feature type="non-terminal residue" evidence="1">
    <location>
        <position position="64"/>
    </location>
</feature>
<gene>
    <name evidence="1" type="ORF">CISIN_1g045599mg</name>
</gene>
<dbReference type="STRING" id="2711.A0A067GBP7"/>
<protein>
    <submittedName>
        <fullName evidence="1">Uncharacterized protein</fullName>
    </submittedName>
</protein>
<dbReference type="AlphaFoldDB" id="A0A067GBP7"/>
<evidence type="ECO:0000313" key="2">
    <source>
        <dbReference type="Proteomes" id="UP000027120"/>
    </source>
</evidence>
<name>A0A067GBP7_CITSI</name>
<keyword evidence="2" id="KW-1185">Reference proteome</keyword>
<dbReference type="Proteomes" id="UP000027120">
    <property type="component" value="Unassembled WGS sequence"/>
</dbReference>
<evidence type="ECO:0000313" key="1">
    <source>
        <dbReference type="EMBL" id="KDO76065.1"/>
    </source>
</evidence>
<reference evidence="1 2" key="1">
    <citation type="submission" date="2014-04" db="EMBL/GenBank/DDBJ databases">
        <authorList>
            <consortium name="International Citrus Genome Consortium"/>
            <person name="Gmitter F."/>
            <person name="Chen C."/>
            <person name="Farmerie W."/>
            <person name="Harkins T."/>
            <person name="Desany B."/>
            <person name="Mohiuddin M."/>
            <person name="Kodira C."/>
            <person name="Borodovsky M."/>
            <person name="Lomsadze A."/>
            <person name="Burns P."/>
            <person name="Jenkins J."/>
            <person name="Prochnik S."/>
            <person name="Shu S."/>
            <person name="Chapman J."/>
            <person name="Pitluck S."/>
            <person name="Schmutz J."/>
            <person name="Rokhsar D."/>
        </authorList>
    </citation>
    <scope>NUCLEOTIDE SEQUENCE</scope>
</reference>
<sequence>SASVSAAQIAMYRVVASRAFRAGAPQKAFGCWCNLSRSAHTLPFATLEADEISGSKPGEVYNLG</sequence>